<dbReference type="EMBL" id="CM056778">
    <property type="protein sequence ID" value="KAJ8736215.1"/>
    <property type="molecule type" value="Genomic_DNA"/>
</dbReference>
<dbReference type="Proteomes" id="UP001231649">
    <property type="component" value="Chromosome 2"/>
</dbReference>
<keyword evidence="2" id="KW-1185">Reference proteome</keyword>
<accession>A0ACC2R844</accession>
<evidence type="ECO:0000313" key="1">
    <source>
        <dbReference type="EMBL" id="KAJ8736215.1"/>
    </source>
</evidence>
<name>A0ACC2R844_9NEOP</name>
<protein>
    <submittedName>
        <fullName evidence="1">Uncharacterized protein</fullName>
    </submittedName>
</protein>
<reference evidence="1" key="1">
    <citation type="submission" date="2023-03" db="EMBL/GenBank/DDBJ databases">
        <title>Chromosome-level genomes of two armyworms, Mythimna separata and Mythimna loreyi, provide insights into the biosynthesis and reception of sex pheromones.</title>
        <authorList>
            <person name="Zhao H."/>
        </authorList>
    </citation>
    <scope>NUCLEOTIDE SEQUENCE</scope>
    <source>
        <strain evidence="1">BeijingLab</strain>
    </source>
</reference>
<proteinExistence type="predicted"/>
<comment type="caution">
    <text evidence="1">The sequence shown here is derived from an EMBL/GenBank/DDBJ whole genome shotgun (WGS) entry which is preliminary data.</text>
</comment>
<evidence type="ECO:0000313" key="2">
    <source>
        <dbReference type="Proteomes" id="UP001231649"/>
    </source>
</evidence>
<sequence length="204" mass="22250">MNKPALNSVLYAGGALICGIIIKVLEISIFRNKNKQSDVTVNEVLFYGAEDEEETQQIRTNNMLCIHYVILHARSTVDVCVPSLASDSLAKCLVSVQQKNKVYIRVAIHNSNDFHNLQLLAQNGIEVKVIKTGVRLAHEFVLLDARAGEPLALAGALPGAGPARARAATLLTSDSTLITALGLEFERVWNSVPDITCARDDKRD</sequence>
<organism evidence="1 2">
    <name type="scientific">Mythimna loreyi</name>
    <dbReference type="NCBI Taxonomy" id="667449"/>
    <lineage>
        <taxon>Eukaryota</taxon>
        <taxon>Metazoa</taxon>
        <taxon>Ecdysozoa</taxon>
        <taxon>Arthropoda</taxon>
        <taxon>Hexapoda</taxon>
        <taxon>Insecta</taxon>
        <taxon>Pterygota</taxon>
        <taxon>Neoptera</taxon>
        <taxon>Endopterygota</taxon>
        <taxon>Lepidoptera</taxon>
        <taxon>Glossata</taxon>
        <taxon>Ditrysia</taxon>
        <taxon>Noctuoidea</taxon>
        <taxon>Noctuidae</taxon>
        <taxon>Noctuinae</taxon>
        <taxon>Hadenini</taxon>
        <taxon>Mythimna</taxon>
    </lineage>
</organism>
<gene>
    <name evidence="1" type="ORF">PYW08_006871</name>
</gene>